<feature type="transmembrane region" description="Helical" evidence="1">
    <location>
        <begin position="53"/>
        <end position="74"/>
    </location>
</feature>
<comment type="caution">
    <text evidence="2">The sequence shown here is derived from an EMBL/GenBank/DDBJ whole genome shotgun (WGS) entry which is preliminary data.</text>
</comment>
<keyword evidence="1" id="KW-0472">Membrane</keyword>
<evidence type="ECO:0000313" key="3">
    <source>
        <dbReference type="Proteomes" id="UP000614272"/>
    </source>
</evidence>
<feature type="transmembrane region" description="Helical" evidence="1">
    <location>
        <begin position="86"/>
        <end position="108"/>
    </location>
</feature>
<reference evidence="3" key="1">
    <citation type="journal article" date="2019" name="Int. J. Syst. Evol. Microbiol.">
        <title>The Global Catalogue of Microorganisms (GCM) 10K type strain sequencing project: providing services to taxonomists for standard genome sequencing and annotation.</title>
        <authorList>
            <consortium name="The Broad Institute Genomics Platform"/>
            <consortium name="The Broad Institute Genome Sequencing Center for Infectious Disease"/>
            <person name="Wu L."/>
            <person name="Ma J."/>
        </authorList>
    </citation>
    <scope>NUCLEOTIDE SEQUENCE [LARGE SCALE GENOMIC DNA]</scope>
    <source>
        <strain evidence="3">CGMCC 1.12923</strain>
    </source>
</reference>
<dbReference type="PANTHER" id="PTHR37422:SF13">
    <property type="entry name" value="LIPOPOLYSACCHARIDE BIOSYNTHESIS PROTEIN PA4999-RELATED"/>
    <property type="match status" value="1"/>
</dbReference>
<accession>A0ABQ1RR77</accession>
<name>A0ABQ1RR77_9ALTE</name>
<organism evidence="2 3">
    <name type="scientific">Lacimicrobium alkaliphilum</name>
    <dbReference type="NCBI Taxonomy" id="1526571"/>
    <lineage>
        <taxon>Bacteria</taxon>
        <taxon>Pseudomonadati</taxon>
        <taxon>Pseudomonadota</taxon>
        <taxon>Gammaproteobacteria</taxon>
        <taxon>Alteromonadales</taxon>
        <taxon>Alteromonadaceae</taxon>
        <taxon>Lacimicrobium</taxon>
    </lineage>
</organism>
<gene>
    <name evidence="2" type="ORF">GCM10011357_34870</name>
</gene>
<evidence type="ECO:0008006" key="4">
    <source>
        <dbReference type="Google" id="ProtNLM"/>
    </source>
</evidence>
<protein>
    <recommendedName>
        <fullName evidence="4">O-antigen polymerase</fullName>
    </recommendedName>
</protein>
<dbReference type="EMBL" id="BMGJ01000018">
    <property type="protein sequence ID" value="GGD76846.1"/>
    <property type="molecule type" value="Genomic_DNA"/>
</dbReference>
<dbReference type="Proteomes" id="UP000614272">
    <property type="component" value="Unassembled WGS sequence"/>
</dbReference>
<feature type="transmembrane region" description="Helical" evidence="1">
    <location>
        <begin position="120"/>
        <end position="137"/>
    </location>
</feature>
<keyword evidence="1" id="KW-0812">Transmembrane</keyword>
<dbReference type="PANTHER" id="PTHR37422">
    <property type="entry name" value="TEICHURONIC ACID BIOSYNTHESIS PROTEIN TUAE"/>
    <property type="match status" value="1"/>
</dbReference>
<dbReference type="InterPro" id="IPR051533">
    <property type="entry name" value="WaaL-like"/>
</dbReference>
<proteinExistence type="predicted"/>
<evidence type="ECO:0000256" key="1">
    <source>
        <dbReference type="SAM" id="Phobius"/>
    </source>
</evidence>
<keyword evidence="3" id="KW-1185">Reference proteome</keyword>
<sequence length="140" mass="16198">MIWQVVGNIITDNPILGVGYSSVYHVGMGSILFDYADSWVEFVAHGHNGYLDLVLYLGFVGLFGYLFFFIYPYFKYSLILTREKLSVDDSIIVLSSVFVGVFFVLHNMTESSFFDTTRHGWVFFSFFFPILVVMNTYRKD</sequence>
<keyword evidence="1" id="KW-1133">Transmembrane helix</keyword>
<evidence type="ECO:0000313" key="2">
    <source>
        <dbReference type="EMBL" id="GGD76846.1"/>
    </source>
</evidence>